<protein>
    <submittedName>
        <fullName evidence="1">Uncharacterized protein</fullName>
    </submittedName>
</protein>
<sequence length="55" mass="6243">MQNAVLAKLIEEDGPTEEDVGREREKAAFLDLTDRENVFFVYNRCHPAFGVSARS</sequence>
<dbReference type="Proteomes" id="UP000076738">
    <property type="component" value="Unassembled WGS sequence"/>
</dbReference>
<dbReference type="STRING" id="1330018.A0A167IDP5"/>
<name>A0A167IDP5_CALVF</name>
<proteinExistence type="predicted"/>
<reference evidence="1 2" key="1">
    <citation type="journal article" date="2016" name="Mol. Biol. Evol.">
        <title>Comparative Genomics of Early-Diverging Mushroom-Forming Fungi Provides Insights into the Origins of Lignocellulose Decay Capabilities.</title>
        <authorList>
            <person name="Nagy L.G."/>
            <person name="Riley R."/>
            <person name="Tritt A."/>
            <person name="Adam C."/>
            <person name="Daum C."/>
            <person name="Floudas D."/>
            <person name="Sun H."/>
            <person name="Yadav J.S."/>
            <person name="Pangilinan J."/>
            <person name="Larsson K.H."/>
            <person name="Matsuura K."/>
            <person name="Barry K."/>
            <person name="Labutti K."/>
            <person name="Kuo R."/>
            <person name="Ohm R.A."/>
            <person name="Bhattacharya S.S."/>
            <person name="Shirouzu T."/>
            <person name="Yoshinaga Y."/>
            <person name="Martin F.M."/>
            <person name="Grigoriev I.V."/>
            <person name="Hibbett D.S."/>
        </authorList>
    </citation>
    <scope>NUCLEOTIDE SEQUENCE [LARGE SCALE GENOMIC DNA]</scope>
    <source>
        <strain evidence="1 2">TUFC12733</strain>
    </source>
</reference>
<organism evidence="1 2">
    <name type="scientific">Calocera viscosa (strain TUFC12733)</name>
    <dbReference type="NCBI Taxonomy" id="1330018"/>
    <lineage>
        <taxon>Eukaryota</taxon>
        <taxon>Fungi</taxon>
        <taxon>Dikarya</taxon>
        <taxon>Basidiomycota</taxon>
        <taxon>Agaricomycotina</taxon>
        <taxon>Dacrymycetes</taxon>
        <taxon>Dacrymycetales</taxon>
        <taxon>Dacrymycetaceae</taxon>
        <taxon>Calocera</taxon>
    </lineage>
</organism>
<accession>A0A167IDP5</accession>
<dbReference type="AlphaFoldDB" id="A0A167IDP5"/>
<keyword evidence="2" id="KW-1185">Reference proteome</keyword>
<dbReference type="EMBL" id="KV417309">
    <property type="protein sequence ID" value="KZO92544.1"/>
    <property type="molecule type" value="Genomic_DNA"/>
</dbReference>
<evidence type="ECO:0000313" key="2">
    <source>
        <dbReference type="Proteomes" id="UP000076738"/>
    </source>
</evidence>
<gene>
    <name evidence="1" type="ORF">CALVIDRAFT_567225</name>
</gene>
<dbReference type="OrthoDB" id="6730379at2759"/>
<evidence type="ECO:0000313" key="1">
    <source>
        <dbReference type="EMBL" id="KZO92544.1"/>
    </source>
</evidence>